<protein>
    <submittedName>
        <fullName evidence="2">NADH dehydrogenase subunit 6</fullName>
    </submittedName>
</protein>
<feature type="transmembrane region" description="Helical" evidence="1">
    <location>
        <begin position="81"/>
        <end position="100"/>
    </location>
</feature>
<evidence type="ECO:0000313" key="2">
    <source>
        <dbReference type="EMBL" id="QWT29499.1"/>
    </source>
</evidence>
<keyword evidence="1" id="KW-0812">Transmembrane</keyword>
<name>A0A8F2E629_9ANNE</name>
<evidence type="ECO:0000256" key="1">
    <source>
        <dbReference type="SAM" id="Phobius"/>
    </source>
</evidence>
<keyword evidence="2" id="KW-0496">Mitochondrion</keyword>
<gene>
    <name evidence="2" type="primary">ND6</name>
</gene>
<feature type="transmembrane region" description="Helical" evidence="1">
    <location>
        <begin position="120"/>
        <end position="140"/>
    </location>
</feature>
<organism evidence="2">
    <name type="scientific">Erpobdella sp. JP-2021</name>
    <dbReference type="NCBI Taxonomy" id="2848639"/>
    <lineage>
        <taxon>Eukaryota</taxon>
        <taxon>Metazoa</taxon>
        <taxon>Spiralia</taxon>
        <taxon>Lophotrochozoa</taxon>
        <taxon>Annelida</taxon>
        <taxon>Clitellata</taxon>
        <taxon>Hirudinea</taxon>
        <taxon>Hirudinida</taxon>
        <taxon>Erpobdelliformes</taxon>
        <taxon>Erpobdellidae</taxon>
        <taxon>Erpobdella</taxon>
    </lineage>
</organism>
<proteinExistence type="predicted"/>
<feature type="transmembrane region" description="Helical" evidence="1">
    <location>
        <begin position="46"/>
        <end position="69"/>
    </location>
</feature>
<geneLocation type="mitochondrion" evidence="2"/>
<dbReference type="AlphaFoldDB" id="A0A8F2E629"/>
<dbReference type="EMBL" id="MW435182">
    <property type="protein sequence ID" value="QWT29499.1"/>
    <property type="molecule type" value="Genomic_DNA"/>
</dbReference>
<accession>A0A8F2E629</accession>
<sequence>MMFMSLFLLSLSSMMMILNTPILLLFMILLMALTISWLTAMMYSAWYSFLVFLIYVGGMMVMFSYFVALSPNQFMKIKTSALTMTMTMLMLSLPMIASTLPTSQLNQEQSFSSMLLYSSYNIPILLLMIIMLLIMMIMVVKLSNLSKGPLRPFMS</sequence>
<keyword evidence="1" id="KW-0472">Membrane</keyword>
<keyword evidence="1" id="KW-1133">Transmembrane helix</keyword>
<reference evidence="2" key="1">
    <citation type="submission" date="2021-01" db="EMBL/GenBank/DDBJ databases">
        <authorList>
            <person name="Park J."/>
            <person name="Park S."/>
            <person name="Jang T."/>
            <person name="Kim G."/>
            <person name="Park J.-H."/>
        </authorList>
    </citation>
    <scope>NUCLEOTIDE SEQUENCE</scope>
</reference>